<sequence length="144" mass="16145">MKKYIDLSIFYFVLAMISGVFYREFYKFMDFRGDSTLGTLHVHLMVLGVLVFLLVIILAKLFPIEQNKNMKRFMIVYNVGLLMLTATLTTRGIVQVNGIALSAAANGALSGIAGLSHILLAIGWLFLLLILRKTITNDIDDKKD</sequence>
<name>A0A1G7QBV5_9LACT</name>
<keyword evidence="3" id="KW-1185">Reference proteome</keyword>
<keyword evidence="1" id="KW-0812">Transmembrane</keyword>
<reference evidence="2 3" key="1">
    <citation type="submission" date="2016-10" db="EMBL/GenBank/DDBJ databases">
        <authorList>
            <person name="de Groot N.N."/>
        </authorList>
    </citation>
    <scope>NUCLEOTIDE SEQUENCE [LARGE SCALE GENOMIC DNA]</scope>
    <source>
        <strain evidence="2 3">ATCC BAA-466</strain>
    </source>
</reference>
<evidence type="ECO:0008006" key="4">
    <source>
        <dbReference type="Google" id="ProtNLM"/>
    </source>
</evidence>
<keyword evidence="1" id="KW-0472">Membrane</keyword>
<dbReference type="EMBL" id="FNCK01000002">
    <property type="protein sequence ID" value="SDF95399.1"/>
    <property type="molecule type" value="Genomic_DNA"/>
</dbReference>
<dbReference type="InterPro" id="IPR021299">
    <property type="entry name" value="DUF2871"/>
</dbReference>
<dbReference type="Pfam" id="PF11070">
    <property type="entry name" value="DUF2871"/>
    <property type="match status" value="1"/>
</dbReference>
<feature type="transmembrane region" description="Helical" evidence="1">
    <location>
        <begin position="74"/>
        <end position="96"/>
    </location>
</feature>
<protein>
    <recommendedName>
        <fullName evidence="4">DUF2871 domain-containing protein</fullName>
    </recommendedName>
</protein>
<accession>A0A1G7QBV5</accession>
<keyword evidence="1" id="KW-1133">Transmembrane helix</keyword>
<dbReference type="Proteomes" id="UP000199708">
    <property type="component" value="Unassembled WGS sequence"/>
</dbReference>
<feature type="transmembrane region" description="Helical" evidence="1">
    <location>
        <begin position="42"/>
        <end position="62"/>
    </location>
</feature>
<organism evidence="2 3">
    <name type="scientific">Facklamia miroungae</name>
    <dbReference type="NCBI Taxonomy" id="120956"/>
    <lineage>
        <taxon>Bacteria</taxon>
        <taxon>Bacillati</taxon>
        <taxon>Bacillota</taxon>
        <taxon>Bacilli</taxon>
        <taxon>Lactobacillales</taxon>
        <taxon>Aerococcaceae</taxon>
        <taxon>Facklamia</taxon>
    </lineage>
</organism>
<dbReference type="AlphaFoldDB" id="A0A1G7QBV5"/>
<dbReference type="OrthoDB" id="1644899at2"/>
<gene>
    <name evidence="2" type="ORF">SAMN05421791_10224</name>
</gene>
<evidence type="ECO:0000313" key="2">
    <source>
        <dbReference type="EMBL" id="SDF95399.1"/>
    </source>
</evidence>
<dbReference type="STRING" id="120956.SAMN05421791_10224"/>
<proteinExistence type="predicted"/>
<feature type="transmembrane region" description="Helical" evidence="1">
    <location>
        <begin position="108"/>
        <end position="131"/>
    </location>
</feature>
<dbReference type="RefSeq" id="WP_090289124.1">
    <property type="nucleotide sequence ID" value="NZ_FNCK01000002.1"/>
</dbReference>
<feature type="transmembrane region" description="Helical" evidence="1">
    <location>
        <begin position="5"/>
        <end position="22"/>
    </location>
</feature>
<evidence type="ECO:0000256" key="1">
    <source>
        <dbReference type="SAM" id="Phobius"/>
    </source>
</evidence>
<evidence type="ECO:0000313" key="3">
    <source>
        <dbReference type="Proteomes" id="UP000199708"/>
    </source>
</evidence>